<sequence length="51" mass="6173">MEFTPKNFNLSKKNYEFGSTAFRNYLTRVENPNKDWGEEKPSRKRRKTSFP</sequence>
<evidence type="ECO:0000313" key="2">
    <source>
        <dbReference type="EMBL" id="AEP35529.1"/>
    </source>
</evidence>
<feature type="region of interest" description="Disordered" evidence="1">
    <location>
        <begin position="30"/>
        <end position="51"/>
    </location>
</feature>
<reference evidence="2 3" key="1">
    <citation type="journal article" date="2011" name="J. Exp. Med.">
        <title>A live-attenuated chlamydial vaccine protects against trachoma in nonhuman primates.</title>
        <authorList>
            <person name="Kari L."/>
            <person name="Whitmire W.M."/>
            <person name="Olivares-Zavaleta N."/>
            <person name="Goheen M.M."/>
            <person name="Taylor L.D."/>
            <person name="Carlson J.H."/>
            <person name="Sturdevant G.L."/>
            <person name="Lu C."/>
            <person name="Bakios L.E."/>
            <person name="Randall L.B."/>
            <person name="Parnell M.J."/>
            <person name="Zhong G."/>
            <person name="Caldwell H.D."/>
        </authorList>
    </citation>
    <scope>NUCLEOTIDE SEQUENCE [LARGE SCALE GENOMIC DNA]</scope>
    <source>
        <strain evidence="2 3">A2497</strain>
    </source>
</reference>
<evidence type="ECO:0000256" key="1">
    <source>
        <dbReference type="SAM" id="MobiDB-lite"/>
    </source>
</evidence>
<feature type="compositionally biased region" description="Basic and acidic residues" evidence="1">
    <location>
        <begin position="31"/>
        <end position="41"/>
    </location>
</feature>
<name>G4NN31_CHLT4</name>
<feature type="compositionally biased region" description="Basic residues" evidence="1">
    <location>
        <begin position="42"/>
        <end position="51"/>
    </location>
</feature>
<evidence type="ECO:0000313" key="3">
    <source>
        <dbReference type="Proteomes" id="UP000009287"/>
    </source>
</evidence>
<dbReference type="KEGG" id="cra:CTO_0995"/>
<dbReference type="Proteomes" id="UP000009287">
    <property type="component" value="Chromosome"/>
</dbReference>
<protein>
    <submittedName>
        <fullName evidence="2">Uncharacterized protein</fullName>
    </submittedName>
</protein>
<organism evidence="2 3">
    <name type="scientific">Chlamydia trachomatis serovar A (strain A2497)</name>
    <dbReference type="NCBI Taxonomy" id="580047"/>
    <lineage>
        <taxon>Bacteria</taxon>
        <taxon>Pseudomonadati</taxon>
        <taxon>Chlamydiota</taxon>
        <taxon>Chlamydiia</taxon>
        <taxon>Chlamydiales</taxon>
        <taxon>Chlamydiaceae</taxon>
        <taxon>Chlamydia/Chlamydophila group</taxon>
        <taxon>Chlamydia</taxon>
    </lineage>
</organism>
<dbReference type="AlphaFoldDB" id="G4NN31"/>
<dbReference type="PATRIC" id="fig|580047.4.peg.719"/>
<proteinExistence type="predicted"/>
<dbReference type="EMBL" id="CP002401">
    <property type="protein sequence ID" value="AEP35529.1"/>
    <property type="molecule type" value="Genomic_DNA"/>
</dbReference>
<gene>
    <name evidence="2" type="ordered locus">CTO_0995</name>
</gene>
<accession>G4NN31</accession>